<keyword evidence="2" id="KW-1185">Reference proteome</keyword>
<protein>
    <submittedName>
        <fullName evidence="1">Uncharacterized protein</fullName>
    </submittedName>
</protein>
<organism evidence="1 2">
    <name type="scientific">Granulicella rosea</name>
    <dbReference type="NCBI Taxonomy" id="474952"/>
    <lineage>
        <taxon>Bacteria</taxon>
        <taxon>Pseudomonadati</taxon>
        <taxon>Acidobacteriota</taxon>
        <taxon>Terriglobia</taxon>
        <taxon>Terriglobales</taxon>
        <taxon>Acidobacteriaceae</taxon>
        <taxon>Granulicella</taxon>
    </lineage>
</organism>
<reference evidence="1 2" key="1">
    <citation type="submission" date="2017-06" db="EMBL/GenBank/DDBJ databases">
        <authorList>
            <person name="Kim H.J."/>
            <person name="Triplett B.A."/>
        </authorList>
    </citation>
    <scope>NUCLEOTIDE SEQUENCE [LARGE SCALE GENOMIC DNA]</scope>
    <source>
        <strain evidence="1 2">DSM 18704</strain>
    </source>
</reference>
<proteinExistence type="predicted"/>
<evidence type="ECO:0000313" key="1">
    <source>
        <dbReference type="EMBL" id="SNT13455.1"/>
    </source>
</evidence>
<evidence type="ECO:0000313" key="2">
    <source>
        <dbReference type="Proteomes" id="UP000198356"/>
    </source>
</evidence>
<gene>
    <name evidence="1" type="ORF">SAMN05421770_104319</name>
</gene>
<dbReference type="Proteomes" id="UP000198356">
    <property type="component" value="Unassembled WGS sequence"/>
</dbReference>
<dbReference type="EMBL" id="FZOU01000004">
    <property type="protein sequence ID" value="SNT13455.1"/>
    <property type="molecule type" value="Genomic_DNA"/>
</dbReference>
<accession>A0A239K5R2</accession>
<sequence>MTDACISFDPGHSFVPQELSCPGCQFRDREKKTDTEGTRARRFDKVSGFLLTECGETAHLKPLFAPVLNGNPQTVFLVFSKFPHPDRGELPQVTENPIQMVGSCHSRSSQYLQVL</sequence>
<name>A0A239K5R2_9BACT</name>
<dbReference type="AlphaFoldDB" id="A0A239K5R2"/>